<evidence type="ECO:0008006" key="11">
    <source>
        <dbReference type="Google" id="ProtNLM"/>
    </source>
</evidence>
<sequence>MGNEQVAAMSEFSDDETQIGVLVAAKDAVYKPLSYATSKPAQRAYLSTALFFITSLFLLGIAITAYIFFYFSYIPTRGFSRPVYLQFNPNQYPYGNVALSRELVSYQPYDIKAVLKMPRTPSNINAGNFMLSLQLLRPHQSGGEDVLVQENRPATLTYRSNVMDHVHKAARLPLFVFGVREEAETLEVKLMERVEFSRGWKNIPATARLELQSEGRLHVYEAKIVFSARLKGLRYIMYNFRVASFLILTATFWIVEMAFTALIWLGFSVLISPQGTSTYGTSIKPETTPIKDDGDALDSLSDTPRTFPTRTGQPPLQYSSPHVKSEEEDEKPIDIHPPTAEADDEEDEDADLVVDEPGLPGRGFSDSGIGTSMESSAGKFESMRRRTSRTRDNER</sequence>
<evidence type="ECO:0000256" key="2">
    <source>
        <dbReference type="ARBA" id="ARBA00022692"/>
    </source>
</evidence>
<feature type="transmembrane region" description="Helical" evidence="8">
    <location>
        <begin position="44"/>
        <end position="71"/>
    </location>
</feature>
<reference evidence="9" key="1">
    <citation type="journal article" date="2020" name="Stud. Mycol.">
        <title>101 Dothideomycetes genomes: a test case for predicting lifestyles and emergence of pathogens.</title>
        <authorList>
            <person name="Haridas S."/>
            <person name="Albert R."/>
            <person name="Binder M."/>
            <person name="Bloem J."/>
            <person name="Labutti K."/>
            <person name="Salamov A."/>
            <person name="Andreopoulos B."/>
            <person name="Baker S."/>
            <person name="Barry K."/>
            <person name="Bills G."/>
            <person name="Bluhm B."/>
            <person name="Cannon C."/>
            <person name="Castanera R."/>
            <person name="Culley D."/>
            <person name="Daum C."/>
            <person name="Ezra D."/>
            <person name="Gonzalez J."/>
            <person name="Henrissat B."/>
            <person name="Kuo A."/>
            <person name="Liang C."/>
            <person name="Lipzen A."/>
            <person name="Lutzoni F."/>
            <person name="Magnuson J."/>
            <person name="Mondo S."/>
            <person name="Nolan M."/>
            <person name="Ohm R."/>
            <person name="Pangilinan J."/>
            <person name="Park H.-J."/>
            <person name="Ramirez L."/>
            <person name="Alfaro M."/>
            <person name="Sun H."/>
            <person name="Tritt A."/>
            <person name="Yoshinaga Y."/>
            <person name="Zwiers L.-H."/>
            <person name="Turgeon B."/>
            <person name="Goodwin S."/>
            <person name="Spatafora J."/>
            <person name="Crous P."/>
            <person name="Grigoriev I."/>
        </authorList>
    </citation>
    <scope>NUCLEOTIDE SEQUENCE</scope>
    <source>
        <strain evidence="9">CBS 130266</strain>
    </source>
</reference>
<feature type="compositionally biased region" description="Polar residues" evidence="7">
    <location>
        <begin position="300"/>
        <end position="322"/>
    </location>
</feature>
<feature type="compositionally biased region" description="Basic and acidic residues" evidence="7">
    <location>
        <begin position="381"/>
        <end position="395"/>
    </location>
</feature>
<dbReference type="PANTHER" id="PTHR21212">
    <property type="entry name" value="BERNARDINELLI-SEIP CONGENITAL LIPODYSTROPHY 2 HOMOLOG BSCL2 PROTEIN"/>
    <property type="match status" value="1"/>
</dbReference>
<name>A0A9P4TRZ1_9PEZI</name>
<dbReference type="InterPro" id="IPR009617">
    <property type="entry name" value="Seipin"/>
</dbReference>
<keyword evidence="4 8" id="KW-1133">Transmembrane helix</keyword>
<feature type="transmembrane region" description="Helical" evidence="8">
    <location>
        <begin position="242"/>
        <end position="267"/>
    </location>
</feature>
<protein>
    <recommendedName>
        <fullName evidence="11">Adipose-regulatory protein-domain-containing protein</fullName>
    </recommendedName>
</protein>
<keyword evidence="10" id="KW-1185">Reference proteome</keyword>
<dbReference type="CDD" id="cd23995">
    <property type="entry name" value="Seipin_BSCL2_like"/>
    <property type="match status" value="1"/>
</dbReference>
<evidence type="ECO:0000313" key="10">
    <source>
        <dbReference type="Proteomes" id="UP000800235"/>
    </source>
</evidence>
<evidence type="ECO:0000256" key="3">
    <source>
        <dbReference type="ARBA" id="ARBA00022824"/>
    </source>
</evidence>
<comment type="caution">
    <text evidence="9">The sequence shown here is derived from an EMBL/GenBank/DDBJ whole genome shotgun (WGS) entry which is preliminary data.</text>
</comment>
<evidence type="ECO:0000256" key="6">
    <source>
        <dbReference type="ARBA" id="ARBA00023136"/>
    </source>
</evidence>
<dbReference type="OrthoDB" id="3990054at2759"/>
<proteinExistence type="predicted"/>
<dbReference type="Proteomes" id="UP000800235">
    <property type="component" value="Unassembled WGS sequence"/>
</dbReference>
<comment type="subcellular location">
    <subcellularLocation>
        <location evidence="1">Endoplasmic reticulum membrane</location>
        <topology evidence="1">Multi-pass membrane protein</topology>
    </subcellularLocation>
</comment>
<dbReference type="GO" id="GO:0005789">
    <property type="term" value="C:endoplasmic reticulum membrane"/>
    <property type="evidence" value="ECO:0007669"/>
    <property type="project" value="UniProtKB-SubCell"/>
</dbReference>
<evidence type="ECO:0000256" key="5">
    <source>
        <dbReference type="ARBA" id="ARBA00023098"/>
    </source>
</evidence>
<keyword evidence="3" id="KW-0256">Endoplasmic reticulum</keyword>
<keyword evidence="2 8" id="KW-0812">Transmembrane</keyword>
<evidence type="ECO:0000313" key="9">
    <source>
        <dbReference type="EMBL" id="KAF2418475.1"/>
    </source>
</evidence>
<dbReference type="AlphaFoldDB" id="A0A9P4TRZ1"/>
<dbReference type="GO" id="GO:0140042">
    <property type="term" value="P:lipid droplet formation"/>
    <property type="evidence" value="ECO:0007669"/>
    <property type="project" value="UniProtKB-ARBA"/>
</dbReference>
<keyword evidence="6 8" id="KW-0472">Membrane</keyword>
<dbReference type="EMBL" id="MU007128">
    <property type="protein sequence ID" value="KAF2418475.1"/>
    <property type="molecule type" value="Genomic_DNA"/>
</dbReference>
<keyword evidence="5" id="KW-0443">Lipid metabolism</keyword>
<evidence type="ECO:0000256" key="7">
    <source>
        <dbReference type="SAM" id="MobiDB-lite"/>
    </source>
</evidence>
<evidence type="ECO:0000256" key="4">
    <source>
        <dbReference type="ARBA" id="ARBA00022989"/>
    </source>
</evidence>
<feature type="region of interest" description="Disordered" evidence="7">
    <location>
        <begin position="278"/>
        <end position="395"/>
    </location>
</feature>
<organism evidence="9 10">
    <name type="scientific">Tothia fuscella</name>
    <dbReference type="NCBI Taxonomy" id="1048955"/>
    <lineage>
        <taxon>Eukaryota</taxon>
        <taxon>Fungi</taxon>
        <taxon>Dikarya</taxon>
        <taxon>Ascomycota</taxon>
        <taxon>Pezizomycotina</taxon>
        <taxon>Dothideomycetes</taxon>
        <taxon>Pleosporomycetidae</taxon>
        <taxon>Venturiales</taxon>
        <taxon>Cylindrosympodiaceae</taxon>
        <taxon>Tothia</taxon>
    </lineage>
</organism>
<dbReference type="PANTHER" id="PTHR21212:SF0">
    <property type="entry name" value="SEIPIN"/>
    <property type="match status" value="1"/>
</dbReference>
<accession>A0A9P4TRZ1</accession>
<dbReference type="GO" id="GO:0006629">
    <property type="term" value="P:lipid metabolic process"/>
    <property type="evidence" value="ECO:0007669"/>
    <property type="project" value="UniProtKB-KW"/>
</dbReference>
<dbReference type="Pfam" id="PF06775">
    <property type="entry name" value="Seipin"/>
    <property type="match status" value="1"/>
</dbReference>
<evidence type="ECO:0000256" key="8">
    <source>
        <dbReference type="SAM" id="Phobius"/>
    </source>
</evidence>
<feature type="compositionally biased region" description="Acidic residues" evidence="7">
    <location>
        <begin position="341"/>
        <end position="354"/>
    </location>
</feature>
<gene>
    <name evidence="9" type="ORF">EJ08DRAFT_621742</name>
</gene>
<evidence type="ECO:0000256" key="1">
    <source>
        <dbReference type="ARBA" id="ARBA00004477"/>
    </source>
</evidence>